<protein>
    <submittedName>
        <fullName evidence="1">Uncharacterized protein</fullName>
    </submittedName>
</protein>
<name>A0ABR3EY75_9AGAR</name>
<comment type="caution">
    <text evidence="1">The sequence shown here is derived from an EMBL/GenBank/DDBJ whole genome shotgun (WGS) entry which is preliminary data.</text>
</comment>
<organism evidence="1 2">
    <name type="scientific">Marasmius crinis-equi</name>
    <dbReference type="NCBI Taxonomy" id="585013"/>
    <lineage>
        <taxon>Eukaryota</taxon>
        <taxon>Fungi</taxon>
        <taxon>Dikarya</taxon>
        <taxon>Basidiomycota</taxon>
        <taxon>Agaricomycotina</taxon>
        <taxon>Agaricomycetes</taxon>
        <taxon>Agaricomycetidae</taxon>
        <taxon>Agaricales</taxon>
        <taxon>Marasmiineae</taxon>
        <taxon>Marasmiaceae</taxon>
        <taxon>Marasmius</taxon>
    </lineage>
</organism>
<reference evidence="1 2" key="1">
    <citation type="submission" date="2024-02" db="EMBL/GenBank/DDBJ databases">
        <title>A draft genome for the cacao thread blight pathogen Marasmius crinis-equi.</title>
        <authorList>
            <person name="Cohen S.P."/>
            <person name="Baruah I.K."/>
            <person name="Amoako-Attah I."/>
            <person name="Bukari Y."/>
            <person name="Meinhardt L.W."/>
            <person name="Bailey B.A."/>
        </authorList>
    </citation>
    <scope>NUCLEOTIDE SEQUENCE [LARGE SCALE GENOMIC DNA]</scope>
    <source>
        <strain evidence="1 2">GH-76</strain>
    </source>
</reference>
<sequence length="187" mass="21472">MGTHLREVIVNNSRVAYEKNPQGLWYRPEAAPIEKSFEDFTDALARAFLVSRHTPRSRTAPFCEAEYDGFHNVTGVRINPPCGPSFDERKGNLLESRRMLFTSLLQWYEIAGPYLPEGVNRARLSRDILDSIIANSGTLQSDDRIRLMEGKEVFPYGRADWREVMTADLAASEWMRWIWIEGGMCRA</sequence>
<dbReference type="Proteomes" id="UP001465976">
    <property type="component" value="Unassembled WGS sequence"/>
</dbReference>
<gene>
    <name evidence="1" type="ORF">V5O48_014126</name>
</gene>
<keyword evidence="2" id="KW-1185">Reference proteome</keyword>
<accession>A0ABR3EY75</accession>
<evidence type="ECO:0000313" key="1">
    <source>
        <dbReference type="EMBL" id="KAL0567872.1"/>
    </source>
</evidence>
<evidence type="ECO:0000313" key="2">
    <source>
        <dbReference type="Proteomes" id="UP001465976"/>
    </source>
</evidence>
<proteinExistence type="predicted"/>
<dbReference type="EMBL" id="JBAHYK010001473">
    <property type="protein sequence ID" value="KAL0567872.1"/>
    <property type="molecule type" value="Genomic_DNA"/>
</dbReference>